<proteinExistence type="predicted"/>
<reference evidence="2" key="1">
    <citation type="submission" date="2020-10" db="EMBL/GenBank/DDBJ databases">
        <authorList>
            <person name="Castelo-Branco R."/>
            <person name="Eusebio N."/>
            <person name="Adriana R."/>
            <person name="Vieira A."/>
            <person name="Brugerolle De Fraissinette N."/>
            <person name="Rezende De Castro R."/>
            <person name="Schneider M.P."/>
            <person name="Vasconcelos V."/>
            <person name="Leao P.N."/>
        </authorList>
    </citation>
    <scope>NUCLEOTIDE SEQUENCE</scope>
    <source>
        <strain evidence="2">LEGE 07157</strain>
    </source>
</reference>
<gene>
    <name evidence="2" type="ORF">IQ249_15025</name>
</gene>
<evidence type="ECO:0000256" key="1">
    <source>
        <dbReference type="SAM" id="Coils"/>
    </source>
</evidence>
<dbReference type="EMBL" id="JADEWZ010000022">
    <property type="protein sequence ID" value="MBE9117211.1"/>
    <property type="molecule type" value="Genomic_DNA"/>
</dbReference>
<feature type="coiled-coil region" evidence="1">
    <location>
        <begin position="33"/>
        <end position="60"/>
    </location>
</feature>
<evidence type="ECO:0000313" key="2">
    <source>
        <dbReference type="EMBL" id="MBE9117211.1"/>
    </source>
</evidence>
<evidence type="ECO:0000313" key="3">
    <source>
        <dbReference type="Proteomes" id="UP000654482"/>
    </source>
</evidence>
<keyword evidence="3" id="KW-1185">Reference proteome</keyword>
<dbReference type="RefSeq" id="WP_194030302.1">
    <property type="nucleotide sequence ID" value="NZ_JADEWZ010000022.1"/>
</dbReference>
<dbReference type="Proteomes" id="UP000654482">
    <property type="component" value="Unassembled WGS sequence"/>
</dbReference>
<name>A0A8J7DXP3_9CYAN</name>
<protein>
    <submittedName>
        <fullName evidence="2">Uncharacterized protein</fullName>
    </submittedName>
</protein>
<sequence length="61" mass="6972">MGISLEIDDLEEQVENCRNDLAWGELPLSAKLRVLIKERLAQLEAQKKQLKDESQSHARSP</sequence>
<organism evidence="2 3">
    <name type="scientific">Lusitaniella coriacea LEGE 07157</name>
    <dbReference type="NCBI Taxonomy" id="945747"/>
    <lineage>
        <taxon>Bacteria</taxon>
        <taxon>Bacillati</taxon>
        <taxon>Cyanobacteriota</taxon>
        <taxon>Cyanophyceae</taxon>
        <taxon>Spirulinales</taxon>
        <taxon>Lusitaniellaceae</taxon>
        <taxon>Lusitaniella</taxon>
    </lineage>
</organism>
<keyword evidence="1" id="KW-0175">Coiled coil</keyword>
<comment type="caution">
    <text evidence="2">The sequence shown here is derived from an EMBL/GenBank/DDBJ whole genome shotgun (WGS) entry which is preliminary data.</text>
</comment>
<accession>A0A8J7DXP3</accession>
<dbReference type="AlphaFoldDB" id="A0A8J7DXP3"/>